<gene>
    <name evidence="1" type="ORF">V6N11_067596</name>
</gene>
<accession>A0ABR2SS56</accession>
<comment type="caution">
    <text evidence="1">The sequence shown here is derived from an EMBL/GenBank/DDBJ whole genome shotgun (WGS) entry which is preliminary data.</text>
</comment>
<evidence type="ECO:0000313" key="1">
    <source>
        <dbReference type="EMBL" id="KAK9027773.1"/>
    </source>
</evidence>
<dbReference type="Gene3D" id="1.10.1370.40">
    <property type="match status" value="1"/>
</dbReference>
<protein>
    <submittedName>
        <fullName evidence="1">Uncharacterized protein</fullName>
    </submittedName>
</protein>
<name>A0ABR2SS56_9ROSI</name>
<dbReference type="Proteomes" id="UP001396334">
    <property type="component" value="Unassembled WGS sequence"/>
</dbReference>
<sequence length="196" mass="21777">MCHTHTHFPAGLRFEETADVEAWHCDVRVFSVFDLISGELLSYFYPGMYTRFLHYFDFSSLFLSAFLALVREKWALIVEQGKYGQTCVVALQNGSVAFNGAQQNDIGGVLSLHEFGHVAILSPAPSKLGLFNRSSNNIYGRVGCNLRLLFACRPTASSRQPTPQQRAIISFLSCHHLAQLTSAADLGKKRLCCKGN</sequence>
<organism evidence="1 2">
    <name type="scientific">Hibiscus sabdariffa</name>
    <name type="common">roselle</name>
    <dbReference type="NCBI Taxonomy" id="183260"/>
    <lineage>
        <taxon>Eukaryota</taxon>
        <taxon>Viridiplantae</taxon>
        <taxon>Streptophyta</taxon>
        <taxon>Embryophyta</taxon>
        <taxon>Tracheophyta</taxon>
        <taxon>Spermatophyta</taxon>
        <taxon>Magnoliopsida</taxon>
        <taxon>eudicotyledons</taxon>
        <taxon>Gunneridae</taxon>
        <taxon>Pentapetalae</taxon>
        <taxon>rosids</taxon>
        <taxon>malvids</taxon>
        <taxon>Malvales</taxon>
        <taxon>Malvaceae</taxon>
        <taxon>Malvoideae</taxon>
        <taxon>Hibiscus</taxon>
    </lineage>
</organism>
<keyword evidence="2" id="KW-1185">Reference proteome</keyword>
<proteinExistence type="predicted"/>
<evidence type="ECO:0000313" key="2">
    <source>
        <dbReference type="Proteomes" id="UP001396334"/>
    </source>
</evidence>
<dbReference type="EMBL" id="JBBPBN010000012">
    <property type="protein sequence ID" value="KAK9027773.1"/>
    <property type="molecule type" value="Genomic_DNA"/>
</dbReference>
<reference evidence="1 2" key="1">
    <citation type="journal article" date="2024" name="G3 (Bethesda)">
        <title>Genome assembly of Hibiscus sabdariffa L. provides insights into metabolisms of medicinal natural products.</title>
        <authorList>
            <person name="Kim T."/>
        </authorList>
    </citation>
    <scope>NUCLEOTIDE SEQUENCE [LARGE SCALE GENOMIC DNA]</scope>
    <source>
        <strain evidence="1">TK-2024</strain>
        <tissue evidence="1">Old leaves</tissue>
    </source>
</reference>